<sequence length="414" mass="48194">MGPKRLKGMLDILPPESEKINFIVKSFEKIAQLHNFSLIRTPILEPAELFYHSTGLTSDIVNKEMYTFYDKKQRLLALRPEGTPGVIRAIIENNLKLPQRFYYVGPMFRYERPQKGRLREHYQLGLEIVGEKSPYSDFELIEIAHHFFSEIELKDTLTLVNSIGCEKCRPQFKAVFLEYLKDKENLLCPDCQERKRKNPLRIFDCKNENCQKILKASPKVKDFLCLSCKNHFEKFLFYLKNSGIPYQIDENLVRGLDYYTKTTFEFISQKLGKNISVGGGGRYDNLMKELGGNDAPCVGFALGLERIYLAKENPPTKKEKVMIVYDCEESFLEGENLAKILRKENIPCYLNPDFFSLKKQLKIADRLNFKYVIIVGEREREKGVYLLKDMETGNQEAIKKEELIERLKAVFINV</sequence>
<keyword evidence="2 5" id="KW-0547">Nucleotide-binding</keyword>
<evidence type="ECO:0000313" key="8">
    <source>
        <dbReference type="EMBL" id="HHR48127.1"/>
    </source>
</evidence>
<name>A0A7V5XYW0_UNCW3</name>
<accession>A0A7V5XYW0</accession>
<dbReference type="InterPro" id="IPR006195">
    <property type="entry name" value="aa-tRNA-synth_II"/>
</dbReference>
<feature type="binding site" evidence="6">
    <location>
        <position position="109"/>
    </location>
    <ligand>
        <name>L-histidine</name>
        <dbReference type="ChEBI" id="CHEBI:57595"/>
    </ligand>
</feature>
<comment type="subcellular location">
    <subcellularLocation>
        <location evidence="5">Cytoplasm</location>
    </subcellularLocation>
</comment>
<dbReference type="InterPro" id="IPR004154">
    <property type="entry name" value="Anticodon-bd"/>
</dbReference>
<dbReference type="InterPro" id="IPR045864">
    <property type="entry name" value="aa-tRNA-synth_II/BPL/LPL"/>
</dbReference>
<dbReference type="InterPro" id="IPR036621">
    <property type="entry name" value="Anticodon-bd_dom_sf"/>
</dbReference>
<dbReference type="InterPro" id="IPR015807">
    <property type="entry name" value="His-tRNA-ligase"/>
</dbReference>
<dbReference type="HAMAP" id="MF_00127">
    <property type="entry name" value="His_tRNA_synth"/>
    <property type="match status" value="1"/>
</dbReference>
<protein>
    <recommendedName>
        <fullName evidence="5">Histidine--tRNA ligase</fullName>
        <ecNumber evidence="5">6.1.1.21</ecNumber>
    </recommendedName>
    <alternativeName>
        <fullName evidence="5">Histidyl-tRNA synthetase</fullName>
        <shortName evidence="5">HisRS</shortName>
    </alternativeName>
</protein>
<comment type="subunit">
    <text evidence="5">Homodimer.</text>
</comment>
<feature type="binding site" evidence="6">
    <location>
        <position position="127"/>
    </location>
    <ligand>
        <name>L-histidine</name>
        <dbReference type="ChEBI" id="CHEBI:57595"/>
    </ligand>
</feature>
<dbReference type="Gene3D" id="3.30.930.10">
    <property type="entry name" value="Bira Bifunctional Protein, Domain 2"/>
    <property type="match status" value="1"/>
</dbReference>
<evidence type="ECO:0000256" key="6">
    <source>
        <dbReference type="PIRSR" id="PIRSR001549-1"/>
    </source>
</evidence>
<dbReference type="SUPFAM" id="SSF55681">
    <property type="entry name" value="Class II aaRS and biotin synthetases"/>
    <property type="match status" value="1"/>
</dbReference>
<dbReference type="Pfam" id="PF03129">
    <property type="entry name" value="HGTP_anticodon"/>
    <property type="match status" value="1"/>
</dbReference>
<organism evidence="8">
    <name type="scientific">candidate division WOR-3 bacterium</name>
    <dbReference type="NCBI Taxonomy" id="2052148"/>
    <lineage>
        <taxon>Bacteria</taxon>
        <taxon>Bacteria division WOR-3</taxon>
    </lineage>
</organism>
<dbReference type="GO" id="GO:0005524">
    <property type="term" value="F:ATP binding"/>
    <property type="evidence" value="ECO:0007669"/>
    <property type="project" value="UniProtKB-UniRule"/>
</dbReference>
<dbReference type="GO" id="GO:0004821">
    <property type="term" value="F:histidine-tRNA ligase activity"/>
    <property type="evidence" value="ECO:0007669"/>
    <property type="project" value="UniProtKB-UniRule"/>
</dbReference>
<dbReference type="Gene3D" id="3.40.50.800">
    <property type="entry name" value="Anticodon-binding domain"/>
    <property type="match status" value="1"/>
</dbReference>
<dbReference type="GO" id="GO:0005737">
    <property type="term" value="C:cytoplasm"/>
    <property type="evidence" value="ECO:0007669"/>
    <property type="project" value="UniProtKB-SubCell"/>
</dbReference>
<dbReference type="InterPro" id="IPR041715">
    <property type="entry name" value="HisRS-like_core"/>
</dbReference>
<dbReference type="EMBL" id="DTHS01000008">
    <property type="protein sequence ID" value="HHR48127.1"/>
    <property type="molecule type" value="Genomic_DNA"/>
</dbReference>
<evidence type="ECO:0000259" key="7">
    <source>
        <dbReference type="PROSITE" id="PS50862"/>
    </source>
</evidence>
<dbReference type="PANTHER" id="PTHR43707">
    <property type="entry name" value="HISTIDYL-TRNA SYNTHETASE"/>
    <property type="match status" value="1"/>
</dbReference>
<keyword evidence="3 5" id="KW-0030">Aminoacyl-tRNA synthetase</keyword>
<dbReference type="GO" id="GO:0006427">
    <property type="term" value="P:histidyl-tRNA aminoacylation"/>
    <property type="evidence" value="ECO:0007669"/>
    <property type="project" value="UniProtKB-UniRule"/>
</dbReference>
<comment type="caution">
    <text evidence="8">The sequence shown here is derived from an EMBL/GenBank/DDBJ whole genome shotgun (WGS) entry which is preliminary data.</text>
</comment>
<reference evidence="8" key="1">
    <citation type="journal article" date="2020" name="mSystems">
        <title>Genome- and Community-Level Interaction Insights into Carbon Utilization and Element Cycling Functions of Hydrothermarchaeota in Hydrothermal Sediment.</title>
        <authorList>
            <person name="Zhou Z."/>
            <person name="Liu Y."/>
            <person name="Xu W."/>
            <person name="Pan J."/>
            <person name="Luo Z.H."/>
            <person name="Li M."/>
        </authorList>
    </citation>
    <scope>NUCLEOTIDE SEQUENCE [LARGE SCALE GENOMIC DNA]</scope>
    <source>
        <strain evidence="8">SpSt-791</strain>
    </source>
</reference>
<evidence type="ECO:0000256" key="2">
    <source>
        <dbReference type="ARBA" id="ARBA00022741"/>
    </source>
</evidence>
<keyword evidence="5" id="KW-0963">Cytoplasm</keyword>
<dbReference type="SUPFAM" id="SSF52954">
    <property type="entry name" value="Class II aaRS ABD-related"/>
    <property type="match status" value="1"/>
</dbReference>
<dbReference type="CDD" id="cd00773">
    <property type="entry name" value="HisRS-like_core"/>
    <property type="match status" value="1"/>
</dbReference>
<keyword evidence="5 8" id="KW-0436">Ligase</keyword>
<gene>
    <name evidence="5" type="primary">hisS</name>
    <name evidence="8" type="ORF">ENV79_00560</name>
</gene>
<feature type="binding site" evidence="6">
    <location>
        <position position="254"/>
    </location>
    <ligand>
        <name>L-histidine</name>
        <dbReference type="ChEBI" id="CHEBI:57595"/>
    </ligand>
</feature>
<dbReference type="NCBIfam" id="TIGR00442">
    <property type="entry name" value="hisS"/>
    <property type="match status" value="1"/>
</dbReference>
<feature type="binding site" evidence="6">
    <location>
        <begin position="258"/>
        <end position="259"/>
    </location>
    <ligand>
        <name>L-histidine</name>
        <dbReference type="ChEBI" id="CHEBI:57595"/>
    </ligand>
</feature>
<proteinExistence type="inferred from homology"/>
<keyword evidence="5" id="KW-0067">ATP-binding</keyword>
<feature type="domain" description="Aminoacyl-transfer RNA synthetases class-II family profile" evidence="7">
    <location>
        <begin position="23"/>
        <end position="347"/>
    </location>
</feature>
<feature type="binding site" evidence="6">
    <location>
        <position position="123"/>
    </location>
    <ligand>
        <name>L-histidine</name>
        <dbReference type="ChEBI" id="CHEBI:57595"/>
    </ligand>
</feature>
<evidence type="ECO:0000256" key="5">
    <source>
        <dbReference type="HAMAP-Rule" id="MF_00127"/>
    </source>
</evidence>
<keyword evidence="5" id="KW-0648">Protein biosynthesis</keyword>
<comment type="similarity">
    <text evidence="1 5">Belongs to the class-II aminoacyl-tRNA synthetase family.</text>
</comment>
<comment type="catalytic activity">
    <reaction evidence="4 5">
        <text>tRNA(His) + L-histidine + ATP = L-histidyl-tRNA(His) + AMP + diphosphate + H(+)</text>
        <dbReference type="Rhea" id="RHEA:17313"/>
        <dbReference type="Rhea" id="RHEA-COMP:9665"/>
        <dbReference type="Rhea" id="RHEA-COMP:9689"/>
        <dbReference type="ChEBI" id="CHEBI:15378"/>
        <dbReference type="ChEBI" id="CHEBI:30616"/>
        <dbReference type="ChEBI" id="CHEBI:33019"/>
        <dbReference type="ChEBI" id="CHEBI:57595"/>
        <dbReference type="ChEBI" id="CHEBI:78442"/>
        <dbReference type="ChEBI" id="CHEBI:78527"/>
        <dbReference type="ChEBI" id="CHEBI:456215"/>
        <dbReference type="EC" id="6.1.1.21"/>
    </reaction>
</comment>
<evidence type="ECO:0000256" key="4">
    <source>
        <dbReference type="ARBA" id="ARBA00047639"/>
    </source>
</evidence>
<dbReference type="Pfam" id="PF13393">
    <property type="entry name" value="tRNA-synt_His"/>
    <property type="match status" value="2"/>
</dbReference>
<dbReference type="InterPro" id="IPR004516">
    <property type="entry name" value="HisRS/HisZ"/>
</dbReference>
<feature type="binding site" evidence="6">
    <location>
        <begin position="81"/>
        <end position="83"/>
    </location>
    <ligand>
        <name>L-histidine</name>
        <dbReference type="ChEBI" id="CHEBI:57595"/>
    </ligand>
</feature>
<evidence type="ECO:0000256" key="1">
    <source>
        <dbReference type="ARBA" id="ARBA00008226"/>
    </source>
</evidence>
<evidence type="ECO:0000256" key="3">
    <source>
        <dbReference type="ARBA" id="ARBA00023146"/>
    </source>
</evidence>
<dbReference type="AlphaFoldDB" id="A0A7V5XYW0"/>
<dbReference type="PIRSF" id="PIRSF001549">
    <property type="entry name" value="His-tRNA_synth"/>
    <property type="match status" value="1"/>
</dbReference>
<dbReference type="PROSITE" id="PS50862">
    <property type="entry name" value="AA_TRNA_LIGASE_II"/>
    <property type="match status" value="1"/>
</dbReference>
<dbReference type="EC" id="6.1.1.21" evidence="5"/>
<dbReference type="PANTHER" id="PTHR43707:SF1">
    <property type="entry name" value="HISTIDINE--TRNA LIGASE, MITOCHONDRIAL-RELATED"/>
    <property type="match status" value="1"/>
</dbReference>